<evidence type="ECO:0000313" key="3">
    <source>
        <dbReference type="EMBL" id="MFB9840730.1"/>
    </source>
</evidence>
<evidence type="ECO:0000259" key="2">
    <source>
        <dbReference type="Pfam" id="PF12704"/>
    </source>
</evidence>
<comment type="similarity">
    <text evidence="1">Belongs to the ABC-4 integral membrane protein family.</text>
</comment>
<feature type="domain" description="MacB-like periplasmic core" evidence="2">
    <location>
        <begin position="4"/>
        <end position="91"/>
    </location>
</feature>
<reference evidence="3 4" key="1">
    <citation type="submission" date="2024-09" db="EMBL/GenBank/DDBJ databases">
        <authorList>
            <person name="Sun Q."/>
            <person name="Mori K."/>
        </authorList>
    </citation>
    <scope>NUCLEOTIDE SEQUENCE [LARGE SCALE GENOMIC DNA]</scope>
    <source>
        <strain evidence="3 4">TBRC 0563</strain>
    </source>
</reference>
<keyword evidence="4" id="KW-1185">Reference proteome</keyword>
<sequence>MRAGDVAVDARTAERAGLRVGDRTRVLIQGPSQDVTVVGIVDQGSLMGATLVRFDQATAQRLLLGPGRYSDVTVEAKSGVAETALRDRVARVL</sequence>
<feature type="non-terminal residue" evidence="3">
    <location>
        <position position="93"/>
    </location>
</feature>
<accession>A0ABV5Z091</accession>
<dbReference type="RefSeq" id="WP_378213938.1">
    <property type="nucleotide sequence ID" value="NZ_JBHLZP010001320.1"/>
</dbReference>
<name>A0ABV5Z091_9ACTN</name>
<evidence type="ECO:0000313" key="4">
    <source>
        <dbReference type="Proteomes" id="UP001589627"/>
    </source>
</evidence>
<organism evidence="3 4">
    <name type="scientific">Actinoallomurus acaciae</name>
    <dbReference type="NCBI Taxonomy" id="502577"/>
    <lineage>
        <taxon>Bacteria</taxon>
        <taxon>Bacillati</taxon>
        <taxon>Actinomycetota</taxon>
        <taxon>Actinomycetes</taxon>
        <taxon>Streptosporangiales</taxon>
        <taxon>Thermomonosporaceae</taxon>
        <taxon>Actinoallomurus</taxon>
    </lineage>
</organism>
<dbReference type="EMBL" id="JBHLZP010001320">
    <property type="protein sequence ID" value="MFB9840730.1"/>
    <property type="molecule type" value="Genomic_DNA"/>
</dbReference>
<dbReference type="Proteomes" id="UP001589627">
    <property type="component" value="Unassembled WGS sequence"/>
</dbReference>
<dbReference type="InterPro" id="IPR025857">
    <property type="entry name" value="MacB_PCD"/>
</dbReference>
<comment type="caution">
    <text evidence="3">The sequence shown here is derived from an EMBL/GenBank/DDBJ whole genome shotgun (WGS) entry which is preliminary data.</text>
</comment>
<protein>
    <submittedName>
        <fullName evidence="3">ABC transporter permease</fullName>
    </submittedName>
</protein>
<evidence type="ECO:0000256" key="1">
    <source>
        <dbReference type="ARBA" id="ARBA00038076"/>
    </source>
</evidence>
<gene>
    <name evidence="3" type="ORF">ACFFNX_52300</name>
</gene>
<proteinExistence type="inferred from homology"/>
<dbReference type="Pfam" id="PF12704">
    <property type="entry name" value="MacB_PCD"/>
    <property type="match status" value="1"/>
</dbReference>